<feature type="transmembrane region" description="Helical" evidence="6">
    <location>
        <begin position="238"/>
        <end position="267"/>
    </location>
</feature>
<keyword evidence="3" id="KW-0328">Glycosyltransferase</keyword>
<organism evidence="8 9">
    <name type="scientific">Sphingomonas cynarae</name>
    <dbReference type="NCBI Taxonomy" id="930197"/>
    <lineage>
        <taxon>Bacteria</taxon>
        <taxon>Pseudomonadati</taxon>
        <taxon>Pseudomonadota</taxon>
        <taxon>Alphaproteobacteria</taxon>
        <taxon>Sphingomonadales</taxon>
        <taxon>Sphingomonadaceae</taxon>
        <taxon>Sphingomonas</taxon>
    </lineage>
</organism>
<dbReference type="InterPro" id="IPR029044">
    <property type="entry name" value="Nucleotide-diphossugar_trans"/>
</dbReference>
<keyword evidence="6" id="KW-0812">Transmembrane</keyword>
<keyword evidence="9" id="KW-1185">Reference proteome</keyword>
<evidence type="ECO:0000256" key="1">
    <source>
        <dbReference type="ARBA" id="ARBA00004236"/>
    </source>
</evidence>
<name>A0ABP7DPF0_9SPHN</name>
<keyword evidence="5 6" id="KW-0472">Membrane</keyword>
<keyword evidence="2" id="KW-1003">Cell membrane</keyword>
<proteinExistence type="predicted"/>
<evidence type="ECO:0000259" key="7">
    <source>
        <dbReference type="Pfam" id="PF00535"/>
    </source>
</evidence>
<dbReference type="EMBL" id="BAABBF010000003">
    <property type="protein sequence ID" value="GAA3707587.1"/>
    <property type="molecule type" value="Genomic_DNA"/>
</dbReference>
<reference evidence="9" key="1">
    <citation type="journal article" date="2019" name="Int. J. Syst. Evol. Microbiol.">
        <title>The Global Catalogue of Microorganisms (GCM) 10K type strain sequencing project: providing services to taxonomists for standard genome sequencing and annotation.</title>
        <authorList>
            <consortium name="The Broad Institute Genomics Platform"/>
            <consortium name="The Broad Institute Genome Sequencing Center for Infectious Disease"/>
            <person name="Wu L."/>
            <person name="Ma J."/>
        </authorList>
    </citation>
    <scope>NUCLEOTIDE SEQUENCE [LARGE SCALE GENOMIC DNA]</scope>
    <source>
        <strain evidence="9">JCM 17498</strain>
    </source>
</reference>
<feature type="domain" description="Glycosyltransferase 2-like" evidence="7">
    <location>
        <begin position="12"/>
        <end position="128"/>
    </location>
</feature>
<evidence type="ECO:0000256" key="4">
    <source>
        <dbReference type="ARBA" id="ARBA00022679"/>
    </source>
</evidence>
<dbReference type="PANTHER" id="PTHR43646:SF2">
    <property type="entry name" value="GLYCOSYLTRANSFERASE 2-LIKE DOMAIN-CONTAINING PROTEIN"/>
    <property type="match status" value="1"/>
</dbReference>
<evidence type="ECO:0000256" key="3">
    <source>
        <dbReference type="ARBA" id="ARBA00022676"/>
    </source>
</evidence>
<gene>
    <name evidence="8" type="ORF">GCM10022268_16200</name>
</gene>
<dbReference type="PANTHER" id="PTHR43646">
    <property type="entry name" value="GLYCOSYLTRANSFERASE"/>
    <property type="match status" value="1"/>
</dbReference>
<comment type="caution">
    <text evidence="8">The sequence shown here is derived from an EMBL/GenBank/DDBJ whole genome shotgun (WGS) entry which is preliminary data.</text>
</comment>
<protein>
    <recommendedName>
        <fullName evidence="7">Glycosyltransferase 2-like domain-containing protein</fullName>
    </recommendedName>
</protein>
<keyword evidence="4" id="KW-0808">Transferase</keyword>
<accession>A0ABP7DPF0</accession>
<dbReference type="InterPro" id="IPR001173">
    <property type="entry name" value="Glyco_trans_2-like"/>
</dbReference>
<dbReference type="Gene3D" id="3.90.550.10">
    <property type="entry name" value="Spore Coat Polysaccharide Biosynthesis Protein SpsA, Chain A"/>
    <property type="match status" value="1"/>
</dbReference>
<dbReference type="RefSeq" id="WP_344692851.1">
    <property type="nucleotide sequence ID" value="NZ_BAABBF010000003.1"/>
</dbReference>
<evidence type="ECO:0000256" key="2">
    <source>
        <dbReference type="ARBA" id="ARBA00022475"/>
    </source>
</evidence>
<dbReference type="SUPFAM" id="SSF53448">
    <property type="entry name" value="Nucleotide-diphospho-sugar transferases"/>
    <property type="match status" value="1"/>
</dbReference>
<comment type="subcellular location">
    <subcellularLocation>
        <location evidence="1">Cell membrane</location>
    </subcellularLocation>
</comment>
<keyword evidence="6" id="KW-1133">Transmembrane helix</keyword>
<evidence type="ECO:0000256" key="5">
    <source>
        <dbReference type="ARBA" id="ARBA00023136"/>
    </source>
</evidence>
<dbReference type="Pfam" id="PF00535">
    <property type="entry name" value="Glycos_transf_2"/>
    <property type="match status" value="1"/>
</dbReference>
<evidence type="ECO:0000313" key="9">
    <source>
        <dbReference type="Proteomes" id="UP001500523"/>
    </source>
</evidence>
<evidence type="ECO:0000256" key="6">
    <source>
        <dbReference type="SAM" id="Phobius"/>
    </source>
</evidence>
<dbReference type="Proteomes" id="UP001500523">
    <property type="component" value="Unassembled WGS sequence"/>
</dbReference>
<evidence type="ECO:0000313" key="8">
    <source>
        <dbReference type="EMBL" id="GAA3707587.1"/>
    </source>
</evidence>
<sequence>MNDVAIIAIGRNEGERLKACLRSLPPEAPRVYVDSGSTDDSVAFAEGRGVTVVTLPPATRFTAALARNAGLAALADRDVTFVQMVDGDCELDAGWLDRAAATLRADPGLAVVFGRRRERFPETSAYNRMCDDEWDVPVGEAMSCGGDALFRRAALDQVGGYNPDYIAGEEPDLCQRLRERGWRIRRIDAEMTRHDAAMTRFGQWWRRTERSGHAFAELAWRHGSAGDPHWRREVRSTIAWGVALPLLIVVAAWLIGWWAGLLILLLYPVQIVRIARRKAREPGVSPAFARSLAVHLVVGKFAQAKGAARFHWRRLSGRRGALIEYKGPEARQA</sequence>